<evidence type="ECO:0000313" key="2">
    <source>
        <dbReference type="EMBL" id="MFB8774554.1"/>
    </source>
</evidence>
<proteinExistence type="predicted"/>
<evidence type="ECO:0008006" key="4">
    <source>
        <dbReference type="Google" id="ProtNLM"/>
    </source>
</evidence>
<name>A0ABV5ECG5_9ACTN</name>
<sequence>MASRNGAAQGTAGVRVRTRGEVPEEDLAYLRDKVGSALDRPGLPAVTGEVRIARATASHTAAPWSAGGEIRIGGDLIVVHDEEPSARELADRLHDLLRTRVDRLTHRGEAARRTATPPPWRGGPAA</sequence>
<feature type="region of interest" description="Disordered" evidence="1">
    <location>
        <begin position="1"/>
        <end position="22"/>
    </location>
</feature>
<keyword evidence="3" id="KW-1185">Reference proteome</keyword>
<evidence type="ECO:0000313" key="3">
    <source>
        <dbReference type="Proteomes" id="UP001585080"/>
    </source>
</evidence>
<accession>A0ABV5ECG5</accession>
<gene>
    <name evidence="2" type="ORF">VSS16_17795</name>
</gene>
<reference evidence="2 3" key="1">
    <citation type="submission" date="2024-01" db="EMBL/GenBank/DDBJ databases">
        <title>Genome mining of biosynthetic gene clusters to explore secondary metabolites of Streptomyces sp.</title>
        <authorList>
            <person name="Baig A."/>
            <person name="Ajitkumar Shintre N."/>
            <person name="Kumar H."/>
            <person name="Anbarasu A."/>
            <person name="Ramaiah S."/>
        </authorList>
    </citation>
    <scope>NUCLEOTIDE SEQUENCE [LARGE SCALE GENOMIC DNA]</scope>
    <source>
        <strain evidence="2 3">A57</strain>
    </source>
</reference>
<dbReference type="Proteomes" id="UP001585080">
    <property type="component" value="Unassembled WGS sequence"/>
</dbReference>
<dbReference type="EMBL" id="JAYMRP010000014">
    <property type="protein sequence ID" value="MFB8774554.1"/>
    <property type="molecule type" value="Genomic_DNA"/>
</dbReference>
<feature type="region of interest" description="Disordered" evidence="1">
    <location>
        <begin position="106"/>
        <end position="126"/>
    </location>
</feature>
<dbReference type="RefSeq" id="WP_376733264.1">
    <property type="nucleotide sequence ID" value="NZ_JAYMRP010000014.1"/>
</dbReference>
<organism evidence="2 3">
    <name type="scientific">Streptomyces broussonetiae</name>
    <dbReference type="NCBI Taxonomy" id="2686304"/>
    <lineage>
        <taxon>Bacteria</taxon>
        <taxon>Bacillati</taxon>
        <taxon>Actinomycetota</taxon>
        <taxon>Actinomycetes</taxon>
        <taxon>Kitasatosporales</taxon>
        <taxon>Streptomycetaceae</taxon>
        <taxon>Streptomyces</taxon>
    </lineage>
</organism>
<protein>
    <recommendedName>
        <fullName evidence="4">Ribosome-associated translation inhibitor RaiA</fullName>
    </recommendedName>
</protein>
<feature type="compositionally biased region" description="Pro residues" evidence="1">
    <location>
        <begin position="116"/>
        <end position="126"/>
    </location>
</feature>
<comment type="caution">
    <text evidence="2">The sequence shown here is derived from an EMBL/GenBank/DDBJ whole genome shotgun (WGS) entry which is preliminary data.</text>
</comment>
<evidence type="ECO:0000256" key="1">
    <source>
        <dbReference type="SAM" id="MobiDB-lite"/>
    </source>
</evidence>